<dbReference type="Proteomes" id="UP000821853">
    <property type="component" value="Chromosome 8"/>
</dbReference>
<dbReference type="OrthoDB" id="6478351at2759"/>
<dbReference type="AlphaFoldDB" id="A0A9J6GWJ1"/>
<evidence type="ECO:0008006" key="3">
    <source>
        <dbReference type="Google" id="ProtNLM"/>
    </source>
</evidence>
<proteinExistence type="predicted"/>
<protein>
    <recommendedName>
        <fullName evidence="3">Gastric triacylglycerol lipase</fullName>
    </recommendedName>
</protein>
<organism evidence="1 2">
    <name type="scientific">Haemaphysalis longicornis</name>
    <name type="common">Bush tick</name>
    <dbReference type="NCBI Taxonomy" id="44386"/>
    <lineage>
        <taxon>Eukaryota</taxon>
        <taxon>Metazoa</taxon>
        <taxon>Ecdysozoa</taxon>
        <taxon>Arthropoda</taxon>
        <taxon>Chelicerata</taxon>
        <taxon>Arachnida</taxon>
        <taxon>Acari</taxon>
        <taxon>Parasitiformes</taxon>
        <taxon>Ixodida</taxon>
        <taxon>Ixodoidea</taxon>
        <taxon>Ixodidae</taxon>
        <taxon>Haemaphysalinae</taxon>
        <taxon>Haemaphysalis</taxon>
    </lineage>
</organism>
<dbReference type="EMBL" id="JABSTR010000010">
    <property type="protein sequence ID" value="KAH9379845.1"/>
    <property type="molecule type" value="Genomic_DNA"/>
</dbReference>
<sequence length="103" mass="11710">MIFGQHVYSACPKKITLIHITPPAYPLEKIQVPVALFRGKADLWADPRDIDDLVQTLHHVIVSDVTVPDPRFGHLDFVFACNATDFLHRPMINLLKNYTSTRS</sequence>
<comment type="caution">
    <text evidence="1">The sequence shown here is derived from an EMBL/GenBank/DDBJ whole genome shotgun (WGS) entry which is preliminary data.</text>
</comment>
<accession>A0A9J6GWJ1</accession>
<dbReference type="SUPFAM" id="SSF53474">
    <property type="entry name" value="alpha/beta-Hydrolases"/>
    <property type="match status" value="1"/>
</dbReference>
<dbReference type="VEuPathDB" id="VectorBase:HLOH_053387"/>
<reference evidence="1 2" key="1">
    <citation type="journal article" date="2020" name="Cell">
        <title>Large-Scale Comparative Analyses of Tick Genomes Elucidate Their Genetic Diversity and Vector Capacities.</title>
        <authorList>
            <consortium name="Tick Genome and Microbiome Consortium (TIGMIC)"/>
            <person name="Jia N."/>
            <person name="Wang J."/>
            <person name="Shi W."/>
            <person name="Du L."/>
            <person name="Sun Y."/>
            <person name="Zhan W."/>
            <person name="Jiang J.F."/>
            <person name="Wang Q."/>
            <person name="Zhang B."/>
            <person name="Ji P."/>
            <person name="Bell-Sakyi L."/>
            <person name="Cui X.M."/>
            <person name="Yuan T.T."/>
            <person name="Jiang B.G."/>
            <person name="Yang W.F."/>
            <person name="Lam T.T."/>
            <person name="Chang Q.C."/>
            <person name="Ding S.J."/>
            <person name="Wang X.J."/>
            <person name="Zhu J.G."/>
            <person name="Ruan X.D."/>
            <person name="Zhao L."/>
            <person name="Wei J.T."/>
            <person name="Ye R.Z."/>
            <person name="Que T.C."/>
            <person name="Du C.H."/>
            <person name="Zhou Y.H."/>
            <person name="Cheng J.X."/>
            <person name="Dai P.F."/>
            <person name="Guo W.B."/>
            <person name="Han X.H."/>
            <person name="Huang E.J."/>
            <person name="Li L.F."/>
            <person name="Wei W."/>
            <person name="Gao Y.C."/>
            <person name="Liu J.Z."/>
            <person name="Shao H.Z."/>
            <person name="Wang X."/>
            <person name="Wang C.C."/>
            <person name="Yang T.C."/>
            <person name="Huo Q.B."/>
            <person name="Li W."/>
            <person name="Chen H.Y."/>
            <person name="Chen S.E."/>
            <person name="Zhou L.G."/>
            <person name="Ni X.B."/>
            <person name="Tian J.H."/>
            <person name="Sheng Y."/>
            <person name="Liu T."/>
            <person name="Pan Y.S."/>
            <person name="Xia L.Y."/>
            <person name="Li J."/>
            <person name="Zhao F."/>
            <person name="Cao W.C."/>
        </authorList>
    </citation>
    <scope>NUCLEOTIDE SEQUENCE [LARGE SCALE GENOMIC DNA]</scope>
    <source>
        <strain evidence="1">HaeL-2018</strain>
    </source>
</reference>
<dbReference type="InterPro" id="IPR029058">
    <property type="entry name" value="AB_hydrolase_fold"/>
</dbReference>
<dbReference type="PANTHER" id="PTHR11005">
    <property type="entry name" value="LYSOSOMAL ACID LIPASE-RELATED"/>
    <property type="match status" value="1"/>
</dbReference>
<name>A0A9J6GWJ1_HAELO</name>
<evidence type="ECO:0000313" key="1">
    <source>
        <dbReference type="EMBL" id="KAH9379845.1"/>
    </source>
</evidence>
<keyword evidence="2" id="KW-1185">Reference proteome</keyword>
<gene>
    <name evidence="1" type="ORF">HPB48_003500</name>
</gene>
<dbReference type="Gene3D" id="3.40.50.1820">
    <property type="entry name" value="alpha/beta hydrolase"/>
    <property type="match status" value="1"/>
</dbReference>
<evidence type="ECO:0000313" key="2">
    <source>
        <dbReference type="Proteomes" id="UP000821853"/>
    </source>
</evidence>